<keyword evidence="2" id="KW-1185">Reference proteome</keyword>
<protein>
    <submittedName>
        <fullName evidence="1">Rpn family recombination-promoting nuclease/putative transposase</fullName>
    </submittedName>
</protein>
<dbReference type="Proteomes" id="UP000291117">
    <property type="component" value="Unassembled WGS sequence"/>
</dbReference>
<reference evidence="1 2" key="1">
    <citation type="submission" date="2019-02" db="EMBL/GenBank/DDBJ databases">
        <title>Pedobacter sp. RP-3-8 sp. nov., isolated from Arctic soil.</title>
        <authorList>
            <person name="Dahal R.H."/>
        </authorList>
    </citation>
    <scope>NUCLEOTIDE SEQUENCE [LARGE SCALE GENOMIC DNA]</scope>
    <source>
        <strain evidence="1 2">RP-3-8</strain>
    </source>
</reference>
<comment type="caution">
    <text evidence="1">The sequence shown here is derived from an EMBL/GenBank/DDBJ whole genome shotgun (WGS) entry which is preliminary data.</text>
</comment>
<accession>A0A4R0MPY8</accession>
<name>A0A4R0MPY8_9SPHI</name>
<evidence type="ECO:0000313" key="1">
    <source>
        <dbReference type="EMBL" id="TCC88312.1"/>
    </source>
</evidence>
<dbReference type="Pfam" id="PF12784">
    <property type="entry name" value="PDDEXK_2"/>
    <property type="match status" value="1"/>
</dbReference>
<dbReference type="InterPro" id="IPR010106">
    <property type="entry name" value="RpnA"/>
</dbReference>
<dbReference type="EMBL" id="SJSM01000021">
    <property type="protein sequence ID" value="TCC88312.1"/>
    <property type="molecule type" value="Genomic_DNA"/>
</dbReference>
<dbReference type="NCBIfam" id="TIGR01784">
    <property type="entry name" value="T_den_put_tspse"/>
    <property type="match status" value="1"/>
</dbReference>
<dbReference type="AlphaFoldDB" id="A0A4R0MPY8"/>
<proteinExistence type="predicted"/>
<dbReference type="OrthoDB" id="9803508at2"/>
<organism evidence="1 2">
    <name type="scientific">Pedobacter hiemivivus</name>
    <dbReference type="NCBI Taxonomy" id="2530454"/>
    <lineage>
        <taxon>Bacteria</taxon>
        <taxon>Pseudomonadati</taxon>
        <taxon>Bacteroidota</taxon>
        <taxon>Sphingobacteriia</taxon>
        <taxon>Sphingobacteriales</taxon>
        <taxon>Sphingobacteriaceae</taxon>
        <taxon>Pedobacter</taxon>
    </lineage>
</organism>
<evidence type="ECO:0000313" key="2">
    <source>
        <dbReference type="Proteomes" id="UP000291117"/>
    </source>
</evidence>
<dbReference type="PANTHER" id="PTHR41317">
    <property type="entry name" value="PD-(D_E)XK NUCLEASE FAMILY TRANSPOSASE"/>
    <property type="match status" value="1"/>
</dbReference>
<dbReference type="RefSeq" id="WP_131611343.1">
    <property type="nucleotide sequence ID" value="NZ_SJSM01000021.1"/>
</dbReference>
<gene>
    <name evidence="1" type="ORF">EZ444_21865</name>
</gene>
<dbReference type="PANTHER" id="PTHR41317:SF1">
    <property type="entry name" value="PD-(D_E)XK NUCLEASE FAMILY TRANSPOSASE"/>
    <property type="match status" value="1"/>
</dbReference>
<sequence length="320" mass="36605">MSEEESVAMRASQKKAKLKAKATTFIDPFVDFSFKRLFASDESKPILIGLLNHLFVGRKLIKSIEYGRNEYPGENAEEGGAVIDVICTDADGSKFILEVQRGYQKYFKERALFYASRVISEQAPKGGRKDWAYELTEVYLLAFLEDFNLPDCSRTEYVQDICLTNRYTGKIFYDKLGFIFIEMLNFVKKPDELETNLDKWLYALKHLTEFKKRPQYLSGPEFDQLFNLASYANLTKKEKEMYNTSLKYKWDNKNVLDYAIGEAETKGKAKGIAEGIAEGKAKGEYAKAIEIALKLKAKNTHLDEIAELTDLSIEEIEALV</sequence>